<dbReference type="AlphaFoldDB" id="C1DUJ6"/>
<dbReference type="Proteomes" id="UP000001369">
    <property type="component" value="Chromosome"/>
</dbReference>
<comment type="subcellular location">
    <subcellularLocation>
        <location evidence="1 6">Cell membrane</location>
        <topology evidence="1 6">Multi-pass membrane protein</topology>
    </subcellularLocation>
</comment>
<accession>C1DUJ6</accession>
<keyword evidence="6" id="KW-0813">Transport</keyword>
<keyword evidence="5 6" id="KW-0472">Membrane</keyword>
<evidence type="ECO:0000256" key="2">
    <source>
        <dbReference type="ARBA" id="ARBA00022475"/>
    </source>
</evidence>
<gene>
    <name evidence="7" type="ordered locus">SULAZ_0803</name>
</gene>
<proteinExistence type="inferred from homology"/>
<dbReference type="GO" id="GO:0005886">
    <property type="term" value="C:plasma membrane"/>
    <property type="evidence" value="ECO:0007669"/>
    <property type="project" value="UniProtKB-SubCell"/>
</dbReference>
<evidence type="ECO:0000256" key="6">
    <source>
        <dbReference type="RuleBase" id="RU004993"/>
    </source>
</evidence>
<dbReference type="Pfam" id="PF02040">
    <property type="entry name" value="ArsB"/>
    <property type="match status" value="1"/>
</dbReference>
<comment type="caution">
    <text evidence="6">Lacks conserved residue(s) required for the propagation of feature annotation.</text>
</comment>
<sequence>MEKLTALSVFILTLFLVIKKPKGVDIGWSATFGAILSLLFGVVSIDDVYKVVEIVWDPTLAFIGIIFISLILDKIGFFEWAALHIIHFSKGDGVKLFLYLILLGAGISAFFANDGAALILTPIVYQKIKHLGLSQRYMLPYIMGSGFVADTTSLPLIISNLVNILTADIFKIGFFEYASVMVFVNFFSLVATIVVLYLYFRKDLLKRVDLEAIEDKPPKYAIKDRFLFKLSWFVFLILLVGFFVAEHYHIPISMVIGIGAFILGVATYKEEIVDMKTLVLKETPWKIVIFSIGMYVVVYSLKNTGFTDFITYIIKQTTSISLDLGILATGFLAALLSSVMNNLPSVMVVNLSILDTGFDIQTMKYLAYANVIGCDLGPKITPIGSLATLLWLYVLNQKGINISWGYYFKVGVVLTIPTLLITLIGLILTRLI</sequence>
<keyword evidence="8" id="KW-1185">Reference proteome</keyword>
<evidence type="ECO:0000313" key="7">
    <source>
        <dbReference type="EMBL" id="ACN99802.1"/>
    </source>
</evidence>
<keyword evidence="4 6" id="KW-1133">Transmembrane helix</keyword>
<dbReference type="EMBL" id="CP001229">
    <property type="protein sequence ID" value="ACN99802.1"/>
    <property type="molecule type" value="Genomic_DNA"/>
</dbReference>
<evidence type="ECO:0000256" key="1">
    <source>
        <dbReference type="ARBA" id="ARBA00004651"/>
    </source>
</evidence>
<feature type="transmembrane region" description="Helical" evidence="6">
    <location>
        <begin position="250"/>
        <end position="268"/>
    </location>
</feature>
<feature type="transmembrane region" description="Helical" evidence="6">
    <location>
        <begin position="29"/>
        <end position="49"/>
    </location>
</feature>
<feature type="transmembrane region" description="Helical" evidence="6">
    <location>
        <begin position="326"/>
        <end position="353"/>
    </location>
</feature>
<dbReference type="PANTHER" id="PTHR43302">
    <property type="entry name" value="TRANSPORTER ARSB-RELATED"/>
    <property type="match status" value="1"/>
</dbReference>
<comment type="similarity">
    <text evidence="6">Belongs to the ArsB family.</text>
</comment>
<name>C1DUJ6_SULAA</name>
<protein>
    <recommendedName>
        <fullName evidence="6">Arsenical pump membrane protein</fullName>
    </recommendedName>
</protein>
<feature type="transmembrane region" description="Helical" evidence="6">
    <location>
        <begin position="178"/>
        <end position="200"/>
    </location>
</feature>
<dbReference type="GO" id="GO:0046685">
    <property type="term" value="P:response to arsenic-containing substance"/>
    <property type="evidence" value="ECO:0007669"/>
    <property type="project" value="UniProtKB-KW"/>
</dbReference>
<dbReference type="NCBIfam" id="TIGR00935">
    <property type="entry name" value="2a45"/>
    <property type="match status" value="1"/>
</dbReference>
<feature type="transmembrane region" description="Helical" evidence="6">
    <location>
        <begin position="98"/>
        <end position="125"/>
    </location>
</feature>
<dbReference type="PRINTS" id="PR00758">
    <property type="entry name" value="ARSENICPUMP"/>
</dbReference>
<dbReference type="PANTHER" id="PTHR43302:SF5">
    <property type="entry name" value="TRANSPORTER ARSB-RELATED"/>
    <property type="match status" value="1"/>
</dbReference>
<evidence type="ECO:0000256" key="5">
    <source>
        <dbReference type="ARBA" id="ARBA00023136"/>
    </source>
</evidence>
<feature type="transmembrane region" description="Helical" evidence="6">
    <location>
        <begin position="288"/>
        <end position="314"/>
    </location>
</feature>
<dbReference type="OrthoDB" id="9774335at2"/>
<keyword evidence="2" id="KW-1003">Cell membrane</keyword>
<dbReference type="CDD" id="cd01118">
    <property type="entry name" value="ArsB_permease"/>
    <property type="match status" value="1"/>
</dbReference>
<keyword evidence="6" id="KW-0059">Arsenical resistance</keyword>
<keyword evidence="3 6" id="KW-0812">Transmembrane</keyword>
<dbReference type="KEGG" id="saf:SULAZ_0803"/>
<dbReference type="InterPro" id="IPR000802">
    <property type="entry name" value="Arsenical_pump_ArsB"/>
</dbReference>
<dbReference type="RefSeq" id="WP_012675109.1">
    <property type="nucleotide sequence ID" value="NC_012438.1"/>
</dbReference>
<feature type="transmembrane region" description="Helical" evidence="6">
    <location>
        <begin position="365"/>
        <end position="394"/>
    </location>
</feature>
<dbReference type="STRING" id="204536.SULAZ_0803"/>
<dbReference type="GO" id="GO:0015105">
    <property type="term" value="F:arsenite transmembrane transporter activity"/>
    <property type="evidence" value="ECO:0007669"/>
    <property type="project" value="InterPro"/>
</dbReference>
<reference evidence="7 8" key="1">
    <citation type="journal article" date="2009" name="J. Bacteriol.">
        <title>Complete and draft genome sequences of six members of the Aquificales.</title>
        <authorList>
            <person name="Reysenbach A.L."/>
            <person name="Hamamura N."/>
            <person name="Podar M."/>
            <person name="Griffiths E."/>
            <person name="Ferreira S."/>
            <person name="Hochstein R."/>
            <person name="Heidelberg J."/>
            <person name="Johnson J."/>
            <person name="Mead D."/>
            <person name="Pohorille A."/>
            <person name="Sarmiento M."/>
            <person name="Schweighofer K."/>
            <person name="Seshadri R."/>
            <person name="Voytek M.A."/>
        </authorList>
    </citation>
    <scope>NUCLEOTIDE SEQUENCE [LARGE SCALE GENOMIC DNA]</scope>
    <source>
        <strain evidence="8">Az-Fu1 / DSM 15241 / OCM 825</strain>
    </source>
</reference>
<feature type="transmembrane region" description="Helical" evidence="6">
    <location>
        <begin position="406"/>
        <end position="428"/>
    </location>
</feature>
<dbReference type="eggNOG" id="COG1055">
    <property type="taxonomic scope" value="Bacteria"/>
</dbReference>
<evidence type="ECO:0000256" key="3">
    <source>
        <dbReference type="ARBA" id="ARBA00022692"/>
    </source>
</evidence>
<evidence type="ECO:0000256" key="4">
    <source>
        <dbReference type="ARBA" id="ARBA00022989"/>
    </source>
</evidence>
<evidence type="ECO:0000313" key="8">
    <source>
        <dbReference type="Proteomes" id="UP000001369"/>
    </source>
</evidence>
<dbReference type="NCBIfam" id="NF011980">
    <property type="entry name" value="PRK15445.1"/>
    <property type="match status" value="1"/>
</dbReference>
<feature type="transmembrane region" description="Helical" evidence="6">
    <location>
        <begin position="137"/>
        <end position="158"/>
    </location>
</feature>
<dbReference type="HOGENOM" id="CLU_043931_1_0_0"/>
<comment type="function">
    <text evidence="6">Involved in arsenical resistance. Thought to form the channel of an arsenite pump.</text>
</comment>
<feature type="transmembrane region" description="Helical" evidence="6">
    <location>
        <begin position="226"/>
        <end position="244"/>
    </location>
</feature>
<organism evidence="7 8">
    <name type="scientific">Sulfurihydrogenibium azorense (strain DSM 15241 / OCM 825 / Az-Fu1)</name>
    <dbReference type="NCBI Taxonomy" id="204536"/>
    <lineage>
        <taxon>Bacteria</taxon>
        <taxon>Pseudomonadati</taxon>
        <taxon>Aquificota</taxon>
        <taxon>Aquificia</taxon>
        <taxon>Aquificales</taxon>
        <taxon>Hydrogenothermaceae</taxon>
        <taxon>Sulfurihydrogenibium</taxon>
    </lineage>
</organism>